<dbReference type="GO" id="GO:0055086">
    <property type="term" value="P:nucleobase-containing small molecule metabolic process"/>
    <property type="evidence" value="ECO:0007669"/>
    <property type="project" value="UniProtKB-ARBA"/>
</dbReference>
<dbReference type="Gene3D" id="2.30.40.10">
    <property type="entry name" value="Urease, subunit C, domain 1"/>
    <property type="match status" value="1"/>
</dbReference>
<keyword evidence="4" id="KW-0479">Metal-binding</keyword>
<comment type="function">
    <text evidence="9">Catalyzes the hydrolysis of dihydropyrimidines and of the structurally related DL-5-mono-substituted hydantoins, to produce N-carbamoyl-D-amino acids.</text>
</comment>
<dbReference type="GO" id="GO:0005829">
    <property type="term" value="C:cytosol"/>
    <property type="evidence" value="ECO:0007669"/>
    <property type="project" value="TreeGrafter"/>
</dbReference>
<evidence type="ECO:0000256" key="2">
    <source>
        <dbReference type="ARBA" id="ARBA00008829"/>
    </source>
</evidence>
<comment type="similarity">
    <text evidence="2">Belongs to the metallo-dependent hydrolases superfamily. Hydantoinase/dihydropyrimidinase family.</text>
</comment>
<dbReference type="EC" id="3.5.2.2" evidence="8"/>
<dbReference type="PANTHER" id="PTHR11647">
    <property type="entry name" value="HYDRANTOINASE/DIHYDROPYRIMIDINASE FAMILY MEMBER"/>
    <property type="match status" value="1"/>
</dbReference>
<evidence type="ECO:0000259" key="13">
    <source>
        <dbReference type="Pfam" id="PF01979"/>
    </source>
</evidence>
<dbReference type="InterPro" id="IPR006680">
    <property type="entry name" value="Amidohydro-rel"/>
</dbReference>
<evidence type="ECO:0000313" key="15">
    <source>
        <dbReference type="Proteomes" id="UP000252893"/>
    </source>
</evidence>
<dbReference type="Pfam" id="PF01979">
    <property type="entry name" value="Amidohydro_1"/>
    <property type="match status" value="1"/>
</dbReference>
<comment type="caution">
    <text evidence="14">The sequence shown here is derived from an EMBL/GenBank/DDBJ whole genome shotgun (WGS) entry which is preliminary data.</text>
</comment>
<comment type="PTM">
    <text evidence="11">Carbamylation allows a single lysine to coordinate two divalent metal cations.</text>
</comment>
<keyword evidence="15" id="KW-1185">Reference proteome</keyword>
<feature type="modified residue" description="N6-carboxylysine" evidence="11">
    <location>
        <position position="183"/>
    </location>
</feature>
<dbReference type="AlphaFoldDB" id="A0A366E5Y8"/>
<dbReference type="EMBL" id="QNRH01000002">
    <property type="protein sequence ID" value="RBO97495.1"/>
    <property type="molecule type" value="Genomic_DNA"/>
</dbReference>
<accession>A0A366E5Y8</accession>
<dbReference type="InterPro" id="IPR011778">
    <property type="entry name" value="Hydantoinase/dihydroPyrase"/>
</dbReference>
<evidence type="ECO:0000256" key="12">
    <source>
        <dbReference type="SAM" id="MobiDB-lite"/>
    </source>
</evidence>
<dbReference type="GO" id="GO:0004157">
    <property type="term" value="F:dihydropyrimidinase activity"/>
    <property type="evidence" value="ECO:0007669"/>
    <property type="project" value="UniProtKB-EC"/>
</dbReference>
<comment type="catalytic activity">
    <reaction evidence="7">
        <text>5,6-dihydrouracil + H2O = 3-(carbamoylamino)propanoate + H(+)</text>
        <dbReference type="Rhea" id="RHEA:16121"/>
        <dbReference type="ChEBI" id="CHEBI:11892"/>
        <dbReference type="ChEBI" id="CHEBI:15377"/>
        <dbReference type="ChEBI" id="CHEBI:15378"/>
        <dbReference type="ChEBI" id="CHEBI:15901"/>
        <dbReference type="EC" id="3.5.2.2"/>
    </reaction>
</comment>
<evidence type="ECO:0000256" key="3">
    <source>
        <dbReference type="ARBA" id="ARBA00011881"/>
    </source>
</evidence>
<evidence type="ECO:0000256" key="9">
    <source>
        <dbReference type="ARBA" id="ARBA00054448"/>
    </source>
</evidence>
<gene>
    <name evidence="14" type="ORF">DFR47_102277</name>
</gene>
<name>A0A366E5Y8_9HYPH</name>
<evidence type="ECO:0000256" key="7">
    <source>
        <dbReference type="ARBA" id="ARBA00036696"/>
    </source>
</evidence>
<reference evidence="14 15" key="1">
    <citation type="submission" date="2018-06" db="EMBL/GenBank/DDBJ databases">
        <title>Genomic Encyclopedia of Type Strains, Phase IV (KMG-IV): sequencing the most valuable type-strain genomes for metagenomic binning, comparative biology and taxonomic classification.</title>
        <authorList>
            <person name="Goeker M."/>
        </authorList>
    </citation>
    <scope>NUCLEOTIDE SEQUENCE [LARGE SCALE GENOMIC DNA]</scope>
    <source>
        <strain evidence="14 15">DSM 25619</strain>
    </source>
</reference>
<evidence type="ECO:0000313" key="14">
    <source>
        <dbReference type="EMBL" id="RBO97495.1"/>
    </source>
</evidence>
<dbReference type="Gene3D" id="3.20.20.140">
    <property type="entry name" value="Metal-dependent hydrolases"/>
    <property type="match status" value="1"/>
</dbReference>
<feature type="region of interest" description="Disordered" evidence="12">
    <location>
        <begin position="16"/>
        <end position="37"/>
    </location>
</feature>
<dbReference type="GO" id="GO:0046872">
    <property type="term" value="F:metal ion binding"/>
    <property type="evidence" value="ECO:0007669"/>
    <property type="project" value="UniProtKB-KW"/>
</dbReference>
<keyword evidence="5" id="KW-0378">Hydrolase</keyword>
<dbReference type="SUPFAM" id="SSF51338">
    <property type="entry name" value="Composite domain of metallo-dependent hydrolases"/>
    <property type="match status" value="2"/>
</dbReference>
<protein>
    <recommendedName>
        <fullName evidence="10">D-hydantoinase/dihydropyrimidinase</fullName>
        <ecNumber evidence="8">3.5.2.2</ecNumber>
    </recommendedName>
</protein>
<sequence length="521" mass="56702">MPEPLTFSINPHLFAKNHKGKRTMSHTGSPTKSQTDNKTTLIKGGKIVTADRSYDADILIADGKIAAIGHDMQGDTTIDAHGCLIMPGGIDPHTHLEMPFMGTHSTDDFDSGTAAALAGGTTMVVDFVLPSPEGNLLEALQEWFQKAGKARTDYSFHMAVTGWSERCYNEMPEVVARGVNTFKHFMAYKGALMVNDDEMFASFRRCAEIGAMPLVHAENGDIVAQLQQNLLAAGNTGPEAHSYSRPPEVEGEATNRAIMIADQAGVPLYVVHVSCEQAHEAIRRARQKGMRVYGEPLIQHLTLDESEYQNKNWDYAARRVMSPPFRDKLNQDGLWAGLSAGSLQCVATDHCAFTTEQKRHGVGNFTKIPNGTAGLEERLPVLWTTGVRTGRLTENEFVAVTSTNAAKILNIYPRKGAVLEGSDADLVIWDPNATKTISAKTQQSAIDYSVFEGMKVTGLPRMTISGGRVAYAQGKVLAEPGAGQFVERAPNTPQQQALSVWKDVVAPRKVERDPALMPIGV</sequence>
<feature type="domain" description="Amidohydrolase-related" evidence="13">
    <location>
        <begin position="85"/>
        <end position="469"/>
    </location>
</feature>
<dbReference type="InterPro" id="IPR032466">
    <property type="entry name" value="Metal_Hydrolase"/>
</dbReference>
<dbReference type="Proteomes" id="UP000252893">
    <property type="component" value="Unassembled WGS sequence"/>
</dbReference>
<comment type="subunit">
    <text evidence="3">Homotetramer.</text>
</comment>
<feature type="compositionally biased region" description="Polar residues" evidence="12">
    <location>
        <begin position="25"/>
        <end position="37"/>
    </location>
</feature>
<evidence type="ECO:0000256" key="10">
    <source>
        <dbReference type="ARBA" id="ARBA00074385"/>
    </source>
</evidence>
<evidence type="ECO:0000256" key="6">
    <source>
        <dbReference type="ARBA" id="ARBA00022833"/>
    </source>
</evidence>
<evidence type="ECO:0000256" key="5">
    <source>
        <dbReference type="ARBA" id="ARBA00022801"/>
    </source>
</evidence>
<dbReference type="GO" id="GO:0072527">
    <property type="term" value="P:pyrimidine-containing compound metabolic process"/>
    <property type="evidence" value="ECO:0007669"/>
    <property type="project" value="UniProtKB-ARBA"/>
</dbReference>
<comment type="cofactor">
    <cofactor evidence="1">
        <name>Zn(2+)</name>
        <dbReference type="ChEBI" id="CHEBI:29105"/>
    </cofactor>
</comment>
<dbReference type="PANTHER" id="PTHR11647:SF1">
    <property type="entry name" value="COLLAPSIN RESPONSE MEDIATOR PROTEIN"/>
    <property type="match status" value="1"/>
</dbReference>
<evidence type="ECO:0000256" key="8">
    <source>
        <dbReference type="ARBA" id="ARBA00039113"/>
    </source>
</evidence>
<dbReference type="NCBIfam" id="TIGR02033">
    <property type="entry name" value="D-hydantoinase"/>
    <property type="match status" value="1"/>
</dbReference>
<dbReference type="InterPro" id="IPR011059">
    <property type="entry name" value="Metal-dep_hydrolase_composite"/>
</dbReference>
<evidence type="ECO:0000256" key="4">
    <source>
        <dbReference type="ARBA" id="ARBA00022723"/>
    </source>
</evidence>
<dbReference type="InterPro" id="IPR050378">
    <property type="entry name" value="Metallo-dep_Hydrolases_sf"/>
</dbReference>
<evidence type="ECO:0000256" key="11">
    <source>
        <dbReference type="PIRSR" id="PIRSR611778-50"/>
    </source>
</evidence>
<organism evidence="14 15">
    <name type="scientific">Pseudochrobactrum asaccharolyticum</name>
    <dbReference type="NCBI Taxonomy" id="354351"/>
    <lineage>
        <taxon>Bacteria</taxon>
        <taxon>Pseudomonadati</taxon>
        <taxon>Pseudomonadota</taxon>
        <taxon>Alphaproteobacteria</taxon>
        <taxon>Hyphomicrobiales</taxon>
        <taxon>Brucellaceae</taxon>
        <taxon>Pseudochrobactrum</taxon>
    </lineage>
</organism>
<dbReference type="SUPFAM" id="SSF51556">
    <property type="entry name" value="Metallo-dependent hydrolases"/>
    <property type="match status" value="1"/>
</dbReference>
<evidence type="ECO:0000256" key="1">
    <source>
        <dbReference type="ARBA" id="ARBA00001947"/>
    </source>
</evidence>
<proteinExistence type="inferred from homology"/>
<keyword evidence="6" id="KW-0862">Zinc</keyword>
<dbReference type="CDD" id="cd01314">
    <property type="entry name" value="D-HYD"/>
    <property type="match status" value="1"/>
</dbReference>
<dbReference type="FunFam" id="3.20.20.140:FF:000001">
    <property type="entry name" value="Dihydropyrimidinase like 3"/>
    <property type="match status" value="1"/>
</dbReference>